<evidence type="ECO:0000313" key="4">
    <source>
        <dbReference type="Proteomes" id="UP001183648"/>
    </source>
</evidence>
<feature type="compositionally biased region" description="Polar residues" evidence="1">
    <location>
        <begin position="73"/>
        <end position="89"/>
    </location>
</feature>
<dbReference type="RefSeq" id="WP_310305980.1">
    <property type="nucleotide sequence ID" value="NZ_BAAAPS010000005.1"/>
</dbReference>
<gene>
    <name evidence="3" type="ORF">J2S63_003930</name>
</gene>
<evidence type="ECO:0000256" key="1">
    <source>
        <dbReference type="SAM" id="MobiDB-lite"/>
    </source>
</evidence>
<dbReference type="EMBL" id="JAVDYG010000001">
    <property type="protein sequence ID" value="MDR7364377.1"/>
    <property type="molecule type" value="Genomic_DNA"/>
</dbReference>
<evidence type="ECO:0000256" key="2">
    <source>
        <dbReference type="SAM" id="Phobius"/>
    </source>
</evidence>
<organism evidence="3 4">
    <name type="scientific">Nocardioides marmoribigeumensis</name>
    <dbReference type="NCBI Taxonomy" id="433649"/>
    <lineage>
        <taxon>Bacteria</taxon>
        <taxon>Bacillati</taxon>
        <taxon>Actinomycetota</taxon>
        <taxon>Actinomycetes</taxon>
        <taxon>Propionibacteriales</taxon>
        <taxon>Nocardioidaceae</taxon>
        <taxon>Nocardioides</taxon>
    </lineage>
</organism>
<proteinExistence type="predicted"/>
<feature type="region of interest" description="Disordered" evidence="1">
    <location>
        <begin position="62"/>
        <end position="103"/>
    </location>
</feature>
<keyword evidence="4" id="KW-1185">Reference proteome</keyword>
<evidence type="ECO:0000313" key="3">
    <source>
        <dbReference type="EMBL" id="MDR7364377.1"/>
    </source>
</evidence>
<keyword evidence="2" id="KW-0472">Membrane</keyword>
<comment type="caution">
    <text evidence="3">The sequence shown here is derived from an EMBL/GenBank/DDBJ whole genome shotgun (WGS) entry which is preliminary data.</text>
</comment>
<accession>A0ABU2C150</accession>
<evidence type="ECO:0008006" key="5">
    <source>
        <dbReference type="Google" id="ProtNLM"/>
    </source>
</evidence>
<protein>
    <recommendedName>
        <fullName evidence="5">DUF1499 domain-containing protein</fullName>
    </recommendedName>
</protein>
<dbReference type="Proteomes" id="UP001183648">
    <property type="component" value="Unassembled WGS sequence"/>
</dbReference>
<sequence>MTDRDLDELLGRIPVPAYDVRDDVARGTTRLRRRNGTLSAAGLVLAATVGTALVLHGGTGPSTAPHYAGRPSVSATPEQPSPSPVTSSEPAVVRPSPEARAIPPANYDEAVPVLRAWRNVLAEHLGDRVRWAQNSQSGGEAIGSKYDWAGGGMLELMVGRRWDDIAGFVGFVGNERTTFRGLQARTWTDGSDRLVSVRHRDGTVVSLYASTSFGNNGTSTDTLGVTQQALLRAAADPRLRLP</sequence>
<reference evidence="3 4" key="1">
    <citation type="submission" date="2023-07" db="EMBL/GenBank/DDBJ databases">
        <title>Sequencing the genomes of 1000 actinobacteria strains.</title>
        <authorList>
            <person name="Klenk H.-P."/>
        </authorList>
    </citation>
    <scope>NUCLEOTIDE SEQUENCE [LARGE SCALE GENOMIC DNA]</scope>
    <source>
        <strain evidence="3 4">DSM 19426</strain>
    </source>
</reference>
<keyword evidence="2" id="KW-1133">Transmembrane helix</keyword>
<feature type="transmembrane region" description="Helical" evidence="2">
    <location>
        <begin position="36"/>
        <end position="55"/>
    </location>
</feature>
<name>A0ABU2C150_9ACTN</name>
<keyword evidence="2" id="KW-0812">Transmembrane</keyword>